<comment type="subcellular location">
    <subcellularLocation>
        <location evidence="1">Periplasm</location>
    </subcellularLocation>
</comment>
<dbReference type="SUPFAM" id="SSF53850">
    <property type="entry name" value="Periplasmic binding protein-like II"/>
    <property type="match status" value="1"/>
</dbReference>
<dbReference type="Proteomes" id="UP001596495">
    <property type="component" value="Unassembled WGS sequence"/>
</dbReference>
<dbReference type="PANTHER" id="PTHR30024:SF47">
    <property type="entry name" value="TAURINE-BINDING PERIPLASMIC PROTEIN"/>
    <property type="match status" value="1"/>
</dbReference>
<gene>
    <name evidence="4" type="ORF">ACFQNJ_18195</name>
</gene>
<dbReference type="RefSeq" id="WP_382260078.1">
    <property type="nucleotide sequence ID" value="NZ_JBHTBX010000018.1"/>
</dbReference>
<evidence type="ECO:0000256" key="1">
    <source>
        <dbReference type="ARBA" id="ARBA00004418"/>
    </source>
</evidence>
<name>A0ABW2REH5_9BURK</name>
<comment type="similarity">
    <text evidence="2">Belongs to the bacterial solute-binding protein SsuA/TauA family.</text>
</comment>
<evidence type="ECO:0000256" key="2">
    <source>
        <dbReference type="ARBA" id="ARBA00010742"/>
    </source>
</evidence>
<dbReference type="Pfam" id="PF13379">
    <property type="entry name" value="NMT1_2"/>
    <property type="match status" value="1"/>
</dbReference>
<evidence type="ECO:0000313" key="4">
    <source>
        <dbReference type="EMBL" id="MFC7436442.1"/>
    </source>
</evidence>
<proteinExistence type="inferred from homology"/>
<sequence>MRNPRPTSNEWSRRRLCQAMFAGMLVPTLTACTQLVRLPLTVGSNAWVGYDPLALARDQHLFDSQRIKVVGLSSSSETLRYLRNGLLDAGALTLDEALRLNDEGFDVRVVALLDASTGADVVMGDPSVRQLADLKGRAVAVESTTVGALMLRRLLKAGGMTTADVQAVHLEATQHLDALRAGRVIASVSYEPIASVLREAGYAKLFDSADMPGDIVDVLVVRNLVLKERPDDVAALVAGWNRGVQAFLQEPEEVARIMGPASDLSAQDYLKVLRQLHFIDPQESLRELSGSLPRLAQSSGPLSATLLEMGLIRQAPDWAGLVDTGPAMAALAMGGQS</sequence>
<keyword evidence="5" id="KW-1185">Reference proteome</keyword>
<dbReference type="PANTHER" id="PTHR30024">
    <property type="entry name" value="ALIPHATIC SULFONATES-BINDING PROTEIN-RELATED"/>
    <property type="match status" value="1"/>
</dbReference>
<accession>A0ABW2REH5</accession>
<reference evidence="5" key="1">
    <citation type="journal article" date="2019" name="Int. J. Syst. Evol. Microbiol.">
        <title>The Global Catalogue of Microorganisms (GCM) 10K type strain sequencing project: providing services to taxonomists for standard genome sequencing and annotation.</title>
        <authorList>
            <consortium name="The Broad Institute Genomics Platform"/>
            <consortium name="The Broad Institute Genome Sequencing Center for Infectious Disease"/>
            <person name="Wu L."/>
            <person name="Ma J."/>
        </authorList>
    </citation>
    <scope>NUCLEOTIDE SEQUENCE [LARGE SCALE GENOMIC DNA]</scope>
    <source>
        <strain evidence="5">CCUG 54518</strain>
    </source>
</reference>
<evidence type="ECO:0000256" key="3">
    <source>
        <dbReference type="ARBA" id="ARBA00022729"/>
    </source>
</evidence>
<dbReference type="EMBL" id="JBHTBX010000018">
    <property type="protein sequence ID" value="MFC7436442.1"/>
    <property type="molecule type" value="Genomic_DNA"/>
</dbReference>
<organism evidence="4 5">
    <name type="scientific">Hydrogenophaga bisanensis</name>
    <dbReference type="NCBI Taxonomy" id="439611"/>
    <lineage>
        <taxon>Bacteria</taxon>
        <taxon>Pseudomonadati</taxon>
        <taxon>Pseudomonadota</taxon>
        <taxon>Betaproteobacteria</taxon>
        <taxon>Burkholderiales</taxon>
        <taxon>Comamonadaceae</taxon>
        <taxon>Hydrogenophaga</taxon>
    </lineage>
</organism>
<evidence type="ECO:0000313" key="5">
    <source>
        <dbReference type="Proteomes" id="UP001596495"/>
    </source>
</evidence>
<dbReference type="Gene3D" id="3.40.190.10">
    <property type="entry name" value="Periplasmic binding protein-like II"/>
    <property type="match status" value="2"/>
</dbReference>
<keyword evidence="3" id="KW-0732">Signal</keyword>
<dbReference type="PROSITE" id="PS51257">
    <property type="entry name" value="PROKAR_LIPOPROTEIN"/>
    <property type="match status" value="1"/>
</dbReference>
<comment type="caution">
    <text evidence="4">The sequence shown here is derived from an EMBL/GenBank/DDBJ whole genome shotgun (WGS) entry which is preliminary data.</text>
</comment>
<protein>
    <submittedName>
        <fullName evidence="4">ABC transporter substrate-binding protein</fullName>
    </submittedName>
</protein>